<proteinExistence type="inferred from homology"/>
<dbReference type="Pfam" id="PF00069">
    <property type="entry name" value="Pkinase"/>
    <property type="match status" value="1"/>
</dbReference>
<evidence type="ECO:0000256" key="1">
    <source>
        <dbReference type="ARBA" id="ARBA00010886"/>
    </source>
</evidence>
<protein>
    <recommendedName>
        <fullName evidence="2">non-specific serine/threonine protein kinase</fullName>
        <ecNumber evidence="2">2.7.11.1</ecNumber>
    </recommendedName>
</protein>
<dbReference type="EMBL" id="BJML01000008">
    <property type="protein sequence ID" value="GEB46599.1"/>
    <property type="molecule type" value="Genomic_DNA"/>
</dbReference>
<keyword evidence="6 7" id="KW-0067">ATP-binding</keyword>
<dbReference type="PROSITE" id="PS00108">
    <property type="entry name" value="PROTEIN_KINASE_ST"/>
    <property type="match status" value="1"/>
</dbReference>
<name>A0A4Y3QNR1_MICTE</name>
<sequence length="532" mass="53842">MSHVLDHSMPHAGDILGGRYILRERIGAGGMGRVFRARDEVLARDVAIKIFYADAGDEPEPLRRMSEARALAALDHPSLVTLYDARLTGDDHVYLVMELVSGPSLQRRIEEGPVSPAEVAGILADLAGALAVVHDAGIVHRDVKPSNVLLREVRGGVRAVEAVLADFGVARLIGATRLTTPGTVIGTAAYLAPEQVRGEPPRAASDVYALGLLAIEALTRLHPFGGGTLQETLLARLARQPDIPGTYGGEWQSLLTSMTAFDPDERPSAASVMRRVQSLTHESAGTATGAPAAAVSWQVPTAVMSAPPVASAGSDEPRAAATYSTAPVAAAASVGVGASGSFVSAARPRRSFRRWWVWAGAAAGAVLIVGGHVMAFSLGAVPDAVTDRVSTPAPSSTPVPLVAENDPSSVESVSSTDAETPPPSPAPVAPQPVQPAPAQPIVQVPGGGSTQPGRGSPDSSGSPVVEPAPDPTPPGGGSVAPPPSTSPSPEATPGGSAPGAGGSGKGNGNGNGKGSNNGKGRGPEQVADSPTS</sequence>
<dbReference type="SUPFAM" id="SSF56112">
    <property type="entry name" value="Protein kinase-like (PK-like)"/>
    <property type="match status" value="1"/>
</dbReference>
<evidence type="ECO:0000256" key="7">
    <source>
        <dbReference type="PROSITE-ProRule" id="PRU10141"/>
    </source>
</evidence>
<dbReference type="SMART" id="SM00220">
    <property type="entry name" value="S_TKc"/>
    <property type="match status" value="1"/>
</dbReference>
<feature type="compositionally biased region" description="Pro residues" evidence="8">
    <location>
        <begin position="466"/>
        <end position="486"/>
    </location>
</feature>
<dbReference type="OrthoDB" id="9762169at2"/>
<dbReference type="Proteomes" id="UP000319525">
    <property type="component" value="Unassembled WGS sequence"/>
</dbReference>
<keyword evidence="3" id="KW-0808">Transferase</keyword>
<evidence type="ECO:0000256" key="6">
    <source>
        <dbReference type="ARBA" id="ARBA00022840"/>
    </source>
</evidence>
<dbReference type="InterPro" id="IPR011009">
    <property type="entry name" value="Kinase-like_dom_sf"/>
</dbReference>
<evidence type="ECO:0000313" key="11">
    <source>
        <dbReference type="EMBL" id="GEB46599.1"/>
    </source>
</evidence>
<evidence type="ECO:0000256" key="2">
    <source>
        <dbReference type="ARBA" id="ARBA00012513"/>
    </source>
</evidence>
<dbReference type="PROSITE" id="PS50011">
    <property type="entry name" value="PROTEIN_KINASE_DOM"/>
    <property type="match status" value="1"/>
</dbReference>
<evidence type="ECO:0000256" key="9">
    <source>
        <dbReference type="SAM" id="Phobius"/>
    </source>
</evidence>
<evidence type="ECO:0000256" key="4">
    <source>
        <dbReference type="ARBA" id="ARBA00022741"/>
    </source>
</evidence>
<keyword evidence="5" id="KW-0418">Kinase</keyword>
<feature type="compositionally biased region" description="Low complexity" evidence="8">
    <location>
        <begin position="452"/>
        <end position="465"/>
    </location>
</feature>
<feature type="transmembrane region" description="Helical" evidence="9">
    <location>
        <begin position="355"/>
        <end position="381"/>
    </location>
</feature>
<evidence type="ECO:0000313" key="12">
    <source>
        <dbReference type="Proteomes" id="UP000319525"/>
    </source>
</evidence>
<keyword evidence="9" id="KW-0812">Transmembrane</keyword>
<feature type="binding site" evidence="7">
    <location>
        <position position="49"/>
    </location>
    <ligand>
        <name>ATP</name>
        <dbReference type="ChEBI" id="CHEBI:30616"/>
    </ligand>
</feature>
<keyword evidence="9" id="KW-0472">Membrane</keyword>
<feature type="domain" description="Protein kinase" evidence="10">
    <location>
        <begin position="20"/>
        <end position="284"/>
    </location>
</feature>
<dbReference type="GeneID" id="57145232"/>
<feature type="region of interest" description="Disordered" evidence="8">
    <location>
        <begin position="387"/>
        <end position="532"/>
    </location>
</feature>
<gene>
    <name evidence="11" type="ORF">MTE01_25440</name>
</gene>
<dbReference type="InterPro" id="IPR017441">
    <property type="entry name" value="Protein_kinase_ATP_BS"/>
</dbReference>
<feature type="compositionally biased region" description="Pro residues" evidence="8">
    <location>
        <begin position="420"/>
        <end position="438"/>
    </location>
</feature>
<dbReference type="InterPro" id="IPR008271">
    <property type="entry name" value="Ser/Thr_kinase_AS"/>
</dbReference>
<dbReference type="Gene3D" id="3.30.200.20">
    <property type="entry name" value="Phosphorylase Kinase, domain 1"/>
    <property type="match status" value="1"/>
</dbReference>
<reference evidence="11 12" key="1">
    <citation type="submission" date="2019-06" db="EMBL/GenBank/DDBJ databases">
        <title>Whole genome shotgun sequence of Microbacterium testaceum NBRC 12675.</title>
        <authorList>
            <person name="Hosoyama A."/>
            <person name="Uohara A."/>
            <person name="Ohji S."/>
            <person name="Ichikawa N."/>
        </authorList>
    </citation>
    <scope>NUCLEOTIDE SEQUENCE [LARGE SCALE GENOMIC DNA]</scope>
    <source>
        <strain evidence="11 12">NBRC 12675</strain>
    </source>
</reference>
<feature type="compositionally biased region" description="Low complexity" evidence="8">
    <location>
        <begin position="389"/>
        <end position="403"/>
    </location>
</feature>
<feature type="compositionally biased region" description="Gly residues" evidence="8">
    <location>
        <begin position="496"/>
        <end position="520"/>
    </location>
</feature>
<comment type="caution">
    <text evidence="11">The sequence shown here is derived from an EMBL/GenBank/DDBJ whole genome shotgun (WGS) entry which is preliminary data.</text>
</comment>
<dbReference type="InterPro" id="IPR050660">
    <property type="entry name" value="NEK_Ser/Thr_kinase"/>
</dbReference>
<accession>A0A4Y3QNR1</accession>
<evidence type="ECO:0000256" key="5">
    <source>
        <dbReference type="ARBA" id="ARBA00022777"/>
    </source>
</evidence>
<evidence type="ECO:0000259" key="10">
    <source>
        <dbReference type="PROSITE" id="PS50011"/>
    </source>
</evidence>
<organism evidence="11 12">
    <name type="scientific">Microbacterium testaceum</name>
    <name type="common">Aureobacterium testaceum</name>
    <name type="synonym">Brevibacterium testaceum</name>
    <dbReference type="NCBI Taxonomy" id="2033"/>
    <lineage>
        <taxon>Bacteria</taxon>
        <taxon>Bacillati</taxon>
        <taxon>Actinomycetota</taxon>
        <taxon>Actinomycetes</taxon>
        <taxon>Micrococcales</taxon>
        <taxon>Microbacteriaceae</taxon>
        <taxon>Microbacterium</taxon>
    </lineage>
</organism>
<evidence type="ECO:0000256" key="8">
    <source>
        <dbReference type="SAM" id="MobiDB-lite"/>
    </source>
</evidence>
<keyword evidence="9" id="KW-1133">Transmembrane helix</keyword>
<feature type="compositionally biased region" description="Polar residues" evidence="8">
    <location>
        <begin position="406"/>
        <end position="418"/>
    </location>
</feature>
<comment type="similarity">
    <text evidence="1">Belongs to the protein kinase superfamily. NEK Ser/Thr protein kinase family. NIMA subfamily.</text>
</comment>
<dbReference type="Gene3D" id="1.10.510.10">
    <property type="entry name" value="Transferase(Phosphotransferase) domain 1"/>
    <property type="match status" value="1"/>
</dbReference>
<dbReference type="InterPro" id="IPR000719">
    <property type="entry name" value="Prot_kinase_dom"/>
</dbReference>
<dbReference type="GO" id="GO:0005524">
    <property type="term" value="F:ATP binding"/>
    <property type="evidence" value="ECO:0007669"/>
    <property type="project" value="UniProtKB-UniRule"/>
</dbReference>
<dbReference type="RefSeq" id="WP_141377870.1">
    <property type="nucleotide sequence ID" value="NZ_BJML01000008.1"/>
</dbReference>
<dbReference type="PANTHER" id="PTHR43671:SF13">
    <property type="entry name" value="SERINE_THREONINE-PROTEIN KINASE NEK2"/>
    <property type="match status" value="1"/>
</dbReference>
<dbReference type="GO" id="GO:0004674">
    <property type="term" value="F:protein serine/threonine kinase activity"/>
    <property type="evidence" value="ECO:0007669"/>
    <property type="project" value="UniProtKB-EC"/>
</dbReference>
<dbReference type="PANTHER" id="PTHR43671">
    <property type="entry name" value="SERINE/THREONINE-PROTEIN KINASE NEK"/>
    <property type="match status" value="1"/>
</dbReference>
<dbReference type="PROSITE" id="PS00107">
    <property type="entry name" value="PROTEIN_KINASE_ATP"/>
    <property type="match status" value="1"/>
</dbReference>
<dbReference type="CDD" id="cd14014">
    <property type="entry name" value="STKc_PknB_like"/>
    <property type="match status" value="1"/>
</dbReference>
<evidence type="ECO:0000256" key="3">
    <source>
        <dbReference type="ARBA" id="ARBA00022679"/>
    </source>
</evidence>
<dbReference type="AlphaFoldDB" id="A0A4Y3QNR1"/>
<keyword evidence="4 7" id="KW-0547">Nucleotide-binding</keyword>
<dbReference type="EC" id="2.7.11.1" evidence="2"/>